<reference evidence="2 3" key="1">
    <citation type="submission" date="2019-06" db="EMBL/GenBank/DDBJ databases">
        <title>Sequencing the genomes of 1000 actinobacteria strains.</title>
        <authorList>
            <person name="Klenk H.-P."/>
        </authorList>
    </citation>
    <scope>NUCLEOTIDE SEQUENCE [LARGE SCALE GENOMIC DNA]</scope>
    <source>
        <strain evidence="2 3">DSM 45456</strain>
    </source>
</reference>
<dbReference type="Gene3D" id="1.25.40.10">
    <property type="entry name" value="Tetratricopeptide repeat domain"/>
    <property type="match status" value="1"/>
</dbReference>
<comment type="caution">
    <text evidence="2">The sequence shown here is derived from an EMBL/GenBank/DDBJ whole genome shotgun (WGS) entry which is preliminary data.</text>
</comment>
<dbReference type="Proteomes" id="UP000316628">
    <property type="component" value="Unassembled WGS sequence"/>
</dbReference>
<dbReference type="PROSITE" id="PS50943">
    <property type="entry name" value="HTH_CROC1"/>
    <property type="match status" value="1"/>
</dbReference>
<accession>A0A543JFY7</accession>
<dbReference type="EMBL" id="VFPP01000001">
    <property type="protein sequence ID" value="TQM81730.1"/>
    <property type="molecule type" value="Genomic_DNA"/>
</dbReference>
<dbReference type="Pfam" id="PF13560">
    <property type="entry name" value="HTH_31"/>
    <property type="match status" value="1"/>
</dbReference>
<dbReference type="CDD" id="cd00093">
    <property type="entry name" value="HTH_XRE"/>
    <property type="match status" value="1"/>
</dbReference>
<name>A0A543JFY7_9PSEU</name>
<evidence type="ECO:0000259" key="1">
    <source>
        <dbReference type="PROSITE" id="PS50943"/>
    </source>
</evidence>
<keyword evidence="3" id="KW-1185">Reference proteome</keyword>
<dbReference type="Gene3D" id="1.10.260.40">
    <property type="entry name" value="lambda repressor-like DNA-binding domains"/>
    <property type="match status" value="1"/>
</dbReference>
<evidence type="ECO:0000313" key="2">
    <source>
        <dbReference type="EMBL" id="TQM81730.1"/>
    </source>
</evidence>
<feature type="domain" description="HTH cro/C1-type" evidence="1">
    <location>
        <begin position="8"/>
        <end position="56"/>
    </location>
</feature>
<sequence length="374" mass="39735">MFETARALRAARQAAGMSLGVLAQRTHYSKSLLGMVENGQRTATPELVAAYERALGAQGLGEDVNRRELLAAAAAVLAGTATPDPLVRLLDGLGASGVPGRVGRSEVEAVQQATTVYTTMDLRYGGEVAADVSSGALRWAVSLLDAPMRADTRVELCEAVGALADRTAWTHFDSGRTYSARRLSTLALRTADEGTDPDLRAHVLLNMAAQVGDALPDEAVRLVESALSDQRVCGLERANLHAGLAGHLAKTGGHDDALRHITQAEKLAERGGDRPEWAGFLTTEHLDSIITLALASAGEDDEAIRRFEDLIPRMGADRLRGKAGRMIDLAGLYAKTGRLDEARDLADQAGAALSDVRSTRVTDRLATLRRSIAA</sequence>
<dbReference type="InterPro" id="IPR010982">
    <property type="entry name" value="Lambda_DNA-bd_dom_sf"/>
</dbReference>
<dbReference type="RefSeq" id="WP_281291783.1">
    <property type="nucleotide sequence ID" value="NZ_VFPP01000001.1"/>
</dbReference>
<gene>
    <name evidence="2" type="ORF">FHX81_4104</name>
</gene>
<dbReference type="SUPFAM" id="SSF48452">
    <property type="entry name" value="TPR-like"/>
    <property type="match status" value="1"/>
</dbReference>
<dbReference type="InterPro" id="IPR001387">
    <property type="entry name" value="Cro/C1-type_HTH"/>
</dbReference>
<evidence type="ECO:0000313" key="3">
    <source>
        <dbReference type="Proteomes" id="UP000316628"/>
    </source>
</evidence>
<protein>
    <submittedName>
        <fullName evidence="2">Helix-turn-helix protein</fullName>
    </submittedName>
</protein>
<dbReference type="SUPFAM" id="SSF47413">
    <property type="entry name" value="lambda repressor-like DNA-binding domains"/>
    <property type="match status" value="1"/>
</dbReference>
<organism evidence="2 3">
    <name type="scientific">Saccharothrix saharensis</name>
    <dbReference type="NCBI Taxonomy" id="571190"/>
    <lineage>
        <taxon>Bacteria</taxon>
        <taxon>Bacillati</taxon>
        <taxon>Actinomycetota</taxon>
        <taxon>Actinomycetes</taxon>
        <taxon>Pseudonocardiales</taxon>
        <taxon>Pseudonocardiaceae</taxon>
        <taxon>Saccharothrix</taxon>
    </lineage>
</organism>
<dbReference type="SMART" id="SM00530">
    <property type="entry name" value="HTH_XRE"/>
    <property type="match status" value="1"/>
</dbReference>
<proteinExistence type="predicted"/>
<dbReference type="AlphaFoldDB" id="A0A543JFY7"/>
<dbReference type="InterPro" id="IPR011990">
    <property type="entry name" value="TPR-like_helical_dom_sf"/>
</dbReference>
<dbReference type="GO" id="GO:0003677">
    <property type="term" value="F:DNA binding"/>
    <property type="evidence" value="ECO:0007669"/>
    <property type="project" value="InterPro"/>
</dbReference>